<dbReference type="PANTHER" id="PTHR35525:SF3">
    <property type="entry name" value="BLL6575 PROTEIN"/>
    <property type="match status" value="1"/>
</dbReference>
<evidence type="ECO:0000259" key="1">
    <source>
        <dbReference type="Pfam" id="PF11706"/>
    </source>
</evidence>
<evidence type="ECO:0000313" key="2">
    <source>
        <dbReference type="EMBL" id="RZS34788.1"/>
    </source>
</evidence>
<organism evidence="2 3">
    <name type="scientific">Herbihabitans rhizosphaerae</name>
    <dbReference type="NCBI Taxonomy" id="1872711"/>
    <lineage>
        <taxon>Bacteria</taxon>
        <taxon>Bacillati</taxon>
        <taxon>Actinomycetota</taxon>
        <taxon>Actinomycetes</taxon>
        <taxon>Pseudonocardiales</taxon>
        <taxon>Pseudonocardiaceae</taxon>
        <taxon>Herbihabitans</taxon>
    </lineage>
</organism>
<dbReference type="Gene3D" id="1.10.3300.10">
    <property type="entry name" value="Jann2411-like domain"/>
    <property type="match status" value="1"/>
</dbReference>
<dbReference type="RefSeq" id="WP_130346234.1">
    <property type="nucleotide sequence ID" value="NZ_SGWQ01000008.1"/>
</dbReference>
<dbReference type="OrthoDB" id="3531194at2"/>
<dbReference type="EMBL" id="SGWQ01000008">
    <property type="protein sequence ID" value="RZS34788.1"/>
    <property type="molecule type" value="Genomic_DNA"/>
</dbReference>
<dbReference type="PANTHER" id="PTHR35525">
    <property type="entry name" value="BLL6575 PROTEIN"/>
    <property type="match status" value="1"/>
</dbReference>
<dbReference type="InterPro" id="IPR023286">
    <property type="entry name" value="ABATE_dom_sf"/>
</dbReference>
<dbReference type="InterPro" id="IPR010852">
    <property type="entry name" value="ABATE"/>
</dbReference>
<dbReference type="Proteomes" id="UP000294257">
    <property type="component" value="Unassembled WGS sequence"/>
</dbReference>
<sequence>MQFNPYGGAAAQIAVAVVNAGPNAGSADFEKIIEEHDYRPAKPVSDAGARELAAWSLRLRTVFDEPELDVRVKLTNQLLAIVAAPPYITQHDSRSPHFHYADTHAPIVARIKTFTAMGLAHAICDDAGRIGRCDRSGCAVVYVDTSRNGRRRFCSAQCANRTHVAEHRSRRKDGAIA</sequence>
<name>A0A4Q7KIN0_9PSEU</name>
<protein>
    <submittedName>
        <fullName evidence="2">CGNR zinc finger protein</fullName>
    </submittedName>
</protein>
<dbReference type="InterPro" id="IPR021005">
    <property type="entry name" value="Znf_CGNR"/>
</dbReference>
<comment type="caution">
    <text evidence="2">The sequence shown here is derived from an EMBL/GenBank/DDBJ whole genome shotgun (WGS) entry which is preliminary data.</text>
</comment>
<dbReference type="Pfam" id="PF11706">
    <property type="entry name" value="zf-CGNR"/>
    <property type="match status" value="1"/>
</dbReference>
<proteinExistence type="predicted"/>
<evidence type="ECO:0000313" key="3">
    <source>
        <dbReference type="Proteomes" id="UP000294257"/>
    </source>
</evidence>
<accession>A0A4Q7KIN0</accession>
<feature type="domain" description="Zinc finger CGNR" evidence="1">
    <location>
        <begin position="129"/>
        <end position="171"/>
    </location>
</feature>
<gene>
    <name evidence="2" type="ORF">EV193_108136</name>
</gene>
<keyword evidence="3" id="KW-1185">Reference proteome</keyword>
<reference evidence="2 3" key="1">
    <citation type="submission" date="2019-02" db="EMBL/GenBank/DDBJ databases">
        <title>Genomic Encyclopedia of Type Strains, Phase IV (KMG-IV): sequencing the most valuable type-strain genomes for metagenomic binning, comparative biology and taxonomic classification.</title>
        <authorList>
            <person name="Goeker M."/>
        </authorList>
    </citation>
    <scope>NUCLEOTIDE SEQUENCE [LARGE SCALE GENOMIC DNA]</scope>
    <source>
        <strain evidence="2 3">DSM 101727</strain>
    </source>
</reference>
<dbReference type="AlphaFoldDB" id="A0A4Q7KIN0"/>
<dbReference type="SUPFAM" id="SSF160904">
    <property type="entry name" value="Jann2411-like"/>
    <property type="match status" value="1"/>
</dbReference>